<evidence type="ECO:0000313" key="1">
    <source>
        <dbReference type="EMBL" id="KAK9927768.1"/>
    </source>
</evidence>
<comment type="caution">
    <text evidence="1">The sequence shown here is derived from an EMBL/GenBank/DDBJ whole genome shotgun (WGS) entry which is preliminary data.</text>
</comment>
<reference evidence="1 2" key="1">
    <citation type="journal article" date="2023" name="G3 (Bethesda)">
        <title>A chromosome-length genome assembly and annotation of blackberry (Rubus argutus, cv. 'Hillquist').</title>
        <authorList>
            <person name="Bruna T."/>
            <person name="Aryal R."/>
            <person name="Dudchenko O."/>
            <person name="Sargent D.J."/>
            <person name="Mead D."/>
            <person name="Buti M."/>
            <person name="Cavallini A."/>
            <person name="Hytonen T."/>
            <person name="Andres J."/>
            <person name="Pham M."/>
            <person name="Weisz D."/>
            <person name="Mascagni F."/>
            <person name="Usai G."/>
            <person name="Natali L."/>
            <person name="Bassil N."/>
            <person name="Fernandez G.E."/>
            <person name="Lomsadze A."/>
            <person name="Armour M."/>
            <person name="Olukolu B."/>
            <person name="Poorten T."/>
            <person name="Britton C."/>
            <person name="Davik J."/>
            <person name="Ashrafi H."/>
            <person name="Aiden E.L."/>
            <person name="Borodovsky M."/>
            <person name="Worthington M."/>
        </authorList>
    </citation>
    <scope>NUCLEOTIDE SEQUENCE [LARGE SCALE GENOMIC DNA]</scope>
    <source>
        <strain evidence="1">PI 553951</strain>
    </source>
</reference>
<accession>A0AAW1WU71</accession>
<proteinExistence type="predicted"/>
<sequence length="124" mass="14277">MQPQSRRHRSRPGRSSFLSEFQHRRCYHLLSIHREPMLCSVPGAAPLLYNTDHAAMLITIFNLLLPSSPRSYNSRSDLLSATKATTPPIQRAHARNFHHVKPRLYPHWASVAADFSHQRAKLFL</sequence>
<protein>
    <submittedName>
        <fullName evidence="1">Uncharacterized protein</fullName>
    </submittedName>
</protein>
<evidence type="ECO:0000313" key="2">
    <source>
        <dbReference type="Proteomes" id="UP001457282"/>
    </source>
</evidence>
<dbReference type="AlphaFoldDB" id="A0AAW1WU71"/>
<dbReference type="Proteomes" id="UP001457282">
    <property type="component" value="Unassembled WGS sequence"/>
</dbReference>
<gene>
    <name evidence="1" type="ORF">M0R45_024935</name>
</gene>
<dbReference type="EMBL" id="JBEDUW010000005">
    <property type="protein sequence ID" value="KAK9927768.1"/>
    <property type="molecule type" value="Genomic_DNA"/>
</dbReference>
<organism evidence="1 2">
    <name type="scientific">Rubus argutus</name>
    <name type="common">Southern blackberry</name>
    <dbReference type="NCBI Taxonomy" id="59490"/>
    <lineage>
        <taxon>Eukaryota</taxon>
        <taxon>Viridiplantae</taxon>
        <taxon>Streptophyta</taxon>
        <taxon>Embryophyta</taxon>
        <taxon>Tracheophyta</taxon>
        <taxon>Spermatophyta</taxon>
        <taxon>Magnoliopsida</taxon>
        <taxon>eudicotyledons</taxon>
        <taxon>Gunneridae</taxon>
        <taxon>Pentapetalae</taxon>
        <taxon>rosids</taxon>
        <taxon>fabids</taxon>
        <taxon>Rosales</taxon>
        <taxon>Rosaceae</taxon>
        <taxon>Rosoideae</taxon>
        <taxon>Rosoideae incertae sedis</taxon>
        <taxon>Rubus</taxon>
    </lineage>
</organism>
<name>A0AAW1WU71_RUBAR</name>
<keyword evidence="2" id="KW-1185">Reference proteome</keyword>